<dbReference type="Gene3D" id="3.40.190.10">
    <property type="entry name" value="Periplasmic binding protein-like II"/>
    <property type="match status" value="1"/>
</dbReference>
<evidence type="ECO:0000313" key="3">
    <source>
        <dbReference type="Proteomes" id="UP000632125"/>
    </source>
</evidence>
<keyword evidence="3" id="KW-1185">Reference proteome</keyword>
<gene>
    <name evidence="2" type="ORF">IDH41_24100</name>
</gene>
<dbReference type="Proteomes" id="UP000632125">
    <property type="component" value="Unassembled WGS sequence"/>
</dbReference>
<feature type="signal peptide" evidence="1">
    <location>
        <begin position="1"/>
        <end position="25"/>
    </location>
</feature>
<proteinExistence type="predicted"/>
<reference evidence="2" key="1">
    <citation type="submission" date="2020-09" db="EMBL/GenBank/DDBJ databases">
        <title>A novel bacterium of genus Paenibacillus, isolated from South China Sea.</title>
        <authorList>
            <person name="Huang H."/>
            <person name="Mo K."/>
            <person name="Hu Y."/>
        </authorList>
    </citation>
    <scope>NUCLEOTIDE SEQUENCE</scope>
    <source>
        <strain evidence="2">IB182493</strain>
    </source>
</reference>
<accession>A0A927CQG7</accession>
<evidence type="ECO:0000313" key="2">
    <source>
        <dbReference type="EMBL" id="MBD2871677.1"/>
    </source>
</evidence>
<dbReference type="CDD" id="cd13585">
    <property type="entry name" value="PBP2_TMBP_like"/>
    <property type="match status" value="1"/>
</dbReference>
<protein>
    <submittedName>
        <fullName evidence="2">Sugar ABC transporter substrate-binding protein</fullName>
    </submittedName>
</protein>
<dbReference type="PROSITE" id="PS51257">
    <property type="entry name" value="PROKAR_LIPOPROTEIN"/>
    <property type="match status" value="1"/>
</dbReference>
<dbReference type="Pfam" id="PF13416">
    <property type="entry name" value="SBP_bac_8"/>
    <property type="match status" value="1"/>
</dbReference>
<dbReference type="RefSeq" id="WP_190865693.1">
    <property type="nucleotide sequence ID" value="NZ_JACXIY010000034.1"/>
</dbReference>
<feature type="chain" id="PRO_5039215860" evidence="1">
    <location>
        <begin position="26"/>
        <end position="463"/>
    </location>
</feature>
<dbReference type="EMBL" id="JACXIY010000034">
    <property type="protein sequence ID" value="MBD2871677.1"/>
    <property type="molecule type" value="Genomic_DNA"/>
</dbReference>
<dbReference type="SUPFAM" id="SSF53850">
    <property type="entry name" value="Periplasmic binding protein-like II"/>
    <property type="match status" value="1"/>
</dbReference>
<dbReference type="AlphaFoldDB" id="A0A927CQG7"/>
<comment type="caution">
    <text evidence="2">The sequence shown here is derived from an EMBL/GenBank/DDBJ whole genome shotgun (WGS) entry which is preliminary data.</text>
</comment>
<sequence length="463" mass="51437">MKTIKAYLMLAVIALVVAACSGNGANNGRSGANAPDNASEAGSGKQEPVTIKYTFWGSPNEKKVQEAAIKGFMKKYPWITVKAQHIPEEYTTKLQTMAVSGETPDIGLLYGEDTMKWAEEGRLYNIKDFFDNDSEIQLTDVLENTQYWWDEGKLAGINGALEVFGLFYNKAMFEELGVEPLPTKAEEALSWEEFVEVAQRLTIDSGGRNALDPAFDPGKIKQFGISLPTWAYMNAVESNGGKFVNEDGTQFMLSEPEAVEAIQRWQDLIYKYHVAPTPTQSASFPGGATGLQSKKFAISMDGQWTLVDLGASGLDFGIGVLPVMKQMKTMNLGEPIVIFKDTKHPQEAWLLLKWMMNPENTLELQSSGLWMPVLKKWYEDPELIAKWAQGNSAHPEGYVDAILNNGFNNGFQNTVYYVRNVPEINSVLQPAFDLIWQGKQTAEQALGDVKPKVEAVLKGVYNR</sequence>
<dbReference type="InterPro" id="IPR050490">
    <property type="entry name" value="Bact_solute-bd_prot1"/>
</dbReference>
<organism evidence="2 3">
    <name type="scientific">Paenibacillus arenilitoris</name>
    <dbReference type="NCBI Taxonomy" id="2772299"/>
    <lineage>
        <taxon>Bacteria</taxon>
        <taxon>Bacillati</taxon>
        <taxon>Bacillota</taxon>
        <taxon>Bacilli</taxon>
        <taxon>Bacillales</taxon>
        <taxon>Paenibacillaceae</taxon>
        <taxon>Paenibacillus</taxon>
    </lineage>
</organism>
<evidence type="ECO:0000256" key="1">
    <source>
        <dbReference type="SAM" id="SignalP"/>
    </source>
</evidence>
<dbReference type="PANTHER" id="PTHR43649">
    <property type="entry name" value="ARABINOSE-BINDING PROTEIN-RELATED"/>
    <property type="match status" value="1"/>
</dbReference>
<dbReference type="PANTHER" id="PTHR43649:SF12">
    <property type="entry name" value="DIACETYLCHITOBIOSE BINDING PROTEIN DASA"/>
    <property type="match status" value="1"/>
</dbReference>
<keyword evidence="1" id="KW-0732">Signal</keyword>
<dbReference type="InterPro" id="IPR006059">
    <property type="entry name" value="SBP"/>
</dbReference>
<name>A0A927CQG7_9BACL</name>